<name>A0ACC2LPN5_PERAE</name>
<dbReference type="Proteomes" id="UP001234297">
    <property type="component" value="Chromosome 3"/>
</dbReference>
<evidence type="ECO:0000313" key="1">
    <source>
        <dbReference type="EMBL" id="KAJ8635389.1"/>
    </source>
</evidence>
<reference evidence="1 2" key="1">
    <citation type="journal article" date="2022" name="Hortic Res">
        <title>A haplotype resolved chromosomal level avocado genome allows analysis of novel avocado genes.</title>
        <authorList>
            <person name="Nath O."/>
            <person name="Fletcher S.J."/>
            <person name="Hayward A."/>
            <person name="Shaw L.M."/>
            <person name="Masouleh A.K."/>
            <person name="Furtado A."/>
            <person name="Henry R.J."/>
            <person name="Mitter N."/>
        </authorList>
    </citation>
    <scope>NUCLEOTIDE SEQUENCE [LARGE SCALE GENOMIC DNA]</scope>
    <source>
        <strain evidence="2">cv. Hass</strain>
    </source>
</reference>
<comment type="caution">
    <text evidence="1">The sequence shown here is derived from an EMBL/GenBank/DDBJ whole genome shotgun (WGS) entry which is preliminary data.</text>
</comment>
<dbReference type="EMBL" id="CM056811">
    <property type="protein sequence ID" value="KAJ8635389.1"/>
    <property type="molecule type" value="Genomic_DNA"/>
</dbReference>
<evidence type="ECO:0000313" key="2">
    <source>
        <dbReference type="Proteomes" id="UP001234297"/>
    </source>
</evidence>
<organism evidence="1 2">
    <name type="scientific">Persea americana</name>
    <name type="common">Avocado</name>
    <dbReference type="NCBI Taxonomy" id="3435"/>
    <lineage>
        <taxon>Eukaryota</taxon>
        <taxon>Viridiplantae</taxon>
        <taxon>Streptophyta</taxon>
        <taxon>Embryophyta</taxon>
        <taxon>Tracheophyta</taxon>
        <taxon>Spermatophyta</taxon>
        <taxon>Magnoliopsida</taxon>
        <taxon>Magnoliidae</taxon>
        <taxon>Laurales</taxon>
        <taxon>Lauraceae</taxon>
        <taxon>Persea</taxon>
    </lineage>
</organism>
<sequence length="708" mass="79065">MKLTCLSKGSSFHFPPSHILTICGIRILLECPIDLSSLSIFSPIPTDSHPYPDVEFSNSCENSPISDSGCPKRRKTEGPLQASDLIRAEPWYKMVKNLLLWDVSSIDVVLISTPMGMLGLPFLTRDPRFSAKIYATEATARLGRLMMEDLISMHYEFTQVYGVEELGFPQWMKWEEIEVLPLLQREIAMGKNGAELGNWQPLYSAANVEDCVQKVQTLKYAEEACYNGSMVVKAFSSGLEIGSSNWMINGPRRNITYLSSSIFESAYAKEFDYLSLQGNDLVLFSDLSLLHGMTTLDKNADDRKNHIRLEVNDPLPSTSSVLRDKGNNGDEFMKSLVNSNELTEEMDKLSFICSCAINCVQGGGSVLIPLSRLGIILQLLEQMSLFLESSCLKVPIFVISSVAEETFAFTNVVPEWLCKQRQEKLYSGKALFGHVELIEGKKIHVFPAMYSSNLLRTWKEPCIVFCSHWSLRIGPVVHLLQRWRGDPNSLLVLEEGVDVDVALLPFKPMAMKVLQCSFLSGIKMQKVQPLLELLKPKTVLLPKELRMQLQPASLSSPSCLYYSEGETLVIPSLRLDFEADLSTDLAFQLLPRRTSQENIAVARFRGELLVSQGKHLLVSTMEPVEFPRGQLLHWGSINQNRLLQALQEKGINGSLDNRSITDSASLIYIYKPSRALIQISTTGTIISAADEALASLIFEAVNSVLDGI</sequence>
<keyword evidence="2" id="KW-1185">Reference proteome</keyword>
<accession>A0ACC2LPN5</accession>
<proteinExistence type="predicted"/>
<gene>
    <name evidence="1" type="ORF">MRB53_009656</name>
</gene>
<protein>
    <submittedName>
        <fullName evidence="1">Uncharacterized protein</fullName>
    </submittedName>
</protein>